<keyword evidence="1" id="KW-0694">RNA-binding</keyword>
<dbReference type="KEGG" id="tum:CBW65_07170"/>
<dbReference type="GO" id="GO:0003723">
    <property type="term" value="F:RNA binding"/>
    <property type="evidence" value="ECO:0007669"/>
    <property type="project" value="UniProtKB-KW"/>
</dbReference>
<dbReference type="EMBL" id="CP021434">
    <property type="protein sequence ID" value="ARU60904.1"/>
    <property type="molecule type" value="Genomic_DNA"/>
</dbReference>
<evidence type="ECO:0000313" key="2">
    <source>
        <dbReference type="EMBL" id="ARU60904.1"/>
    </source>
</evidence>
<organism evidence="2 3">
    <name type="scientific">Tumebacillus avium</name>
    <dbReference type="NCBI Taxonomy" id="1903704"/>
    <lineage>
        <taxon>Bacteria</taxon>
        <taxon>Bacillati</taxon>
        <taxon>Bacillota</taxon>
        <taxon>Bacilli</taxon>
        <taxon>Bacillales</taxon>
        <taxon>Alicyclobacillaceae</taxon>
        <taxon>Tumebacillus</taxon>
    </lineage>
</organism>
<dbReference type="OrthoDB" id="9811532at2"/>
<accession>A0A1Y0INH8</accession>
<dbReference type="Proteomes" id="UP000195437">
    <property type="component" value="Chromosome"/>
</dbReference>
<evidence type="ECO:0000256" key="1">
    <source>
        <dbReference type="PROSITE-ProRule" id="PRU00182"/>
    </source>
</evidence>
<dbReference type="InterPro" id="IPR036986">
    <property type="entry name" value="S4_RNA-bd_sf"/>
</dbReference>
<dbReference type="NCBIfam" id="TIGR02988">
    <property type="entry name" value="YaaA_near_RecF"/>
    <property type="match status" value="1"/>
</dbReference>
<protein>
    <submittedName>
        <fullName evidence="2">Uncharacterized protein</fullName>
    </submittedName>
</protein>
<dbReference type="InterPro" id="IPR014330">
    <property type="entry name" value="RNA-bd_S4-rel_YaaA"/>
</dbReference>
<sequence>MTYQDVTIETEYITLQQFLKFAEILDSGGAVKWFLEEQDIKVNGSPEKRRGKKLRDGDLIVIAGIGSYRVVQG</sequence>
<keyword evidence="3" id="KW-1185">Reference proteome</keyword>
<evidence type="ECO:0000313" key="3">
    <source>
        <dbReference type="Proteomes" id="UP000195437"/>
    </source>
</evidence>
<reference evidence="3" key="1">
    <citation type="submission" date="2017-05" db="EMBL/GenBank/DDBJ databases">
        <authorList>
            <person name="Sung H."/>
        </authorList>
    </citation>
    <scope>NUCLEOTIDE SEQUENCE [LARGE SCALE GENOMIC DNA]</scope>
    <source>
        <strain evidence="3">AR23208</strain>
    </source>
</reference>
<dbReference type="PROSITE" id="PS50889">
    <property type="entry name" value="S4"/>
    <property type="match status" value="1"/>
</dbReference>
<gene>
    <name evidence="2" type="ORF">CBW65_07170</name>
</gene>
<dbReference type="RefSeq" id="WP_087456293.1">
    <property type="nucleotide sequence ID" value="NZ_CP021434.1"/>
</dbReference>
<dbReference type="SUPFAM" id="SSF55174">
    <property type="entry name" value="Alpha-L RNA-binding motif"/>
    <property type="match status" value="1"/>
</dbReference>
<name>A0A1Y0INH8_9BACL</name>
<dbReference type="Pfam" id="PF13275">
    <property type="entry name" value="S4_2"/>
    <property type="match status" value="1"/>
</dbReference>
<proteinExistence type="predicted"/>
<dbReference type="AlphaFoldDB" id="A0A1Y0INH8"/>
<dbReference type="Gene3D" id="3.10.290.10">
    <property type="entry name" value="RNA-binding S4 domain"/>
    <property type="match status" value="1"/>
</dbReference>